<dbReference type="Pfam" id="PF01979">
    <property type="entry name" value="Amidohydro_1"/>
    <property type="match status" value="1"/>
</dbReference>
<dbReference type="STRING" id="445710.ATSB10_15570"/>
<dbReference type="InterPro" id="IPR011059">
    <property type="entry name" value="Metal-dep_hydrolase_composite"/>
</dbReference>
<dbReference type="Gene3D" id="3.20.20.140">
    <property type="entry name" value="Metal-dependent hydrolases"/>
    <property type="match status" value="1"/>
</dbReference>
<dbReference type="PANTHER" id="PTHR43135">
    <property type="entry name" value="ALPHA-D-RIBOSE 1-METHYLPHOSPHONATE 5-TRIPHOSPHATE DIPHOSPHATASE"/>
    <property type="match status" value="1"/>
</dbReference>
<dbReference type="CDD" id="cd01299">
    <property type="entry name" value="Met_dep_hydrolase_A"/>
    <property type="match status" value="1"/>
</dbReference>
<keyword evidence="4" id="KW-1185">Reference proteome</keyword>
<dbReference type="KEGG" id="dtx:ATSB10_15570"/>
<proteinExistence type="predicted"/>
<sequence>MKKALPTLLLALAAALAAPAHAASAQATDRTVVHAGHLLDVDSGKMLADQAVTLADGKVVSVQPWSADAAKGARVLDWTAWTVVPGLMDMHTHISEEAETADIAAPLKISPAQQAFIGAMNARKTLQAGFTTVRDVGVYRGFADIALRDAINAGEIPGPRMFVAGAYITAPGGGGEITGLPPGTVVPPEFRQGVSRGVDQVRQNVDKILDHGADLIKVIATGAVLANGTEPGKPEFTEAEIHAAVVEAAKRGKFVAAHAHGAEGIKRAIRAGVRSIEHGSLIDDEGIALLVKHGTWLVADIYDGDYIEEVGTRDHWSPEILRKNEETTLAQREGFRKAVKAGVHLAFGTDAGVYPHGQNARQFAYMVRWGMTPLQAIRSATIDAARLLGKEKELGSIAPGKAADLVAVGCDPLHDIDCLRSIRGVIKAGTPVSLE</sequence>
<dbReference type="InterPro" id="IPR032466">
    <property type="entry name" value="Metal_Hydrolase"/>
</dbReference>
<dbReference type="RefSeq" id="WP_236886524.1">
    <property type="nucleotide sequence ID" value="NZ_CP014841.1"/>
</dbReference>
<name>A0A160MZW5_9GAMM</name>
<protein>
    <submittedName>
        <fullName evidence="3">Xaa-Pro dipeptidase</fullName>
    </submittedName>
</protein>
<organism evidence="3 4">
    <name type="scientific">Dyella thiooxydans</name>
    <dbReference type="NCBI Taxonomy" id="445710"/>
    <lineage>
        <taxon>Bacteria</taxon>
        <taxon>Pseudomonadati</taxon>
        <taxon>Pseudomonadota</taxon>
        <taxon>Gammaproteobacteria</taxon>
        <taxon>Lysobacterales</taxon>
        <taxon>Rhodanobacteraceae</taxon>
        <taxon>Dyella</taxon>
    </lineage>
</organism>
<dbReference type="Proteomes" id="UP000077255">
    <property type="component" value="Chromosome"/>
</dbReference>
<dbReference type="InterPro" id="IPR006680">
    <property type="entry name" value="Amidohydro-rel"/>
</dbReference>
<dbReference type="PATRIC" id="fig|445710.3.peg.1554"/>
<dbReference type="SUPFAM" id="SSF51556">
    <property type="entry name" value="Metallo-dependent hydrolases"/>
    <property type="match status" value="1"/>
</dbReference>
<dbReference type="InterPro" id="IPR051781">
    <property type="entry name" value="Metallo-dep_Hydrolase"/>
</dbReference>
<dbReference type="AlphaFoldDB" id="A0A160MZW5"/>
<keyword evidence="1" id="KW-0732">Signal</keyword>
<dbReference type="GO" id="GO:0016810">
    <property type="term" value="F:hydrolase activity, acting on carbon-nitrogen (but not peptide) bonds"/>
    <property type="evidence" value="ECO:0007669"/>
    <property type="project" value="InterPro"/>
</dbReference>
<dbReference type="SUPFAM" id="SSF51338">
    <property type="entry name" value="Composite domain of metallo-dependent hydrolases"/>
    <property type="match status" value="1"/>
</dbReference>
<feature type="signal peptide" evidence="1">
    <location>
        <begin position="1"/>
        <end position="22"/>
    </location>
</feature>
<feature type="chain" id="PRO_5007817896" evidence="1">
    <location>
        <begin position="23"/>
        <end position="435"/>
    </location>
</feature>
<dbReference type="Gene3D" id="2.30.40.10">
    <property type="entry name" value="Urease, subunit C, domain 1"/>
    <property type="match status" value="1"/>
</dbReference>
<gene>
    <name evidence="3" type="ORF">ATSB10_15570</name>
</gene>
<dbReference type="InterPro" id="IPR057744">
    <property type="entry name" value="OTAase-like"/>
</dbReference>
<evidence type="ECO:0000313" key="3">
    <source>
        <dbReference type="EMBL" id="AND69011.1"/>
    </source>
</evidence>
<evidence type="ECO:0000259" key="2">
    <source>
        <dbReference type="Pfam" id="PF01979"/>
    </source>
</evidence>
<accession>A0A160MZW5</accession>
<evidence type="ECO:0000313" key="4">
    <source>
        <dbReference type="Proteomes" id="UP000077255"/>
    </source>
</evidence>
<reference evidence="3 4" key="1">
    <citation type="submission" date="2016-02" db="EMBL/GenBank/DDBJ databases">
        <title>Complete genome sequencing and analysis of ATSB10, Dyella thiooxydans isolated from rhizosphere soil of sunflower (Helianthus annuus L.).</title>
        <authorList>
            <person name="Lee Y."/>
            <person name="Hwangbo K."/>
            <person name="Chung H."/>
            <person name="Yoo J."/>
            <person name="Kim K.Y."/>
            <person name="Sa T.M."/>
            <person name="Um Y."/>
            <person name="Madhaiyan M."/>
        </authorList>
    </citation>
    <scope>NUCLEOTIDE SEQUENCE [LARGE SCALE GENOMIC DNA]</scope>
    <source>
        <strain evidence="3 4">ATSB10</strain>
    </source>
</reference>
<evidence type="ECO:0000256" key="1">
    <source>
        <dbReference type="SAM" id="SignalP"/>
    </source>
</evidence>
<feature type="domain" description="Amidohydrolase-related" evidence="2">
    <location>
        <begin position="82"/>
        <end position="430"/>
    </location>
</feature>
<dbReference type="PANTHER" id="PTHR43135:SF3">
    <property type="entry name" value="ALPHA-D-RIBOSE 1-METHYLPHOSPHONATE 5-TRIPHOSPHATE DIPHOSPHATASE"/>
    <property type="match status" value="1"/>
</dbReference>
<dbReference type="EMBL" id="CP014841">
    <property type="protein sequence ID" value="AND69011.1"/>
    <property type="molecule type" value="Genomic_DNA"/>
</dbReference>